<accession>A0A4P7IFV4</accession>
<dbReference type="InterPro" id="IPR045865">
    <property type="entry name" value="ACT-like_dom_sf"/>
</dbReference>
<dbReference type="SUPFAM" id="SSF55021">
    <property type="entry name" value="ACT-like"/>
    <property type="match status" value="1"/>
</dbReference>
<dbReference type="GO" id="GO:0016747">
    <property type="term" value="F:acyltransferase activity, transferring groups other than amino-acyl groups"/>
    <property type="evidence" value="ECO:0007669"/>
    <property type="project" value="InterPro"/>
</dbReference>
<dbReference type="Pfam" id="PF00583">
    <property type="entry name" value="Acetyltransf_1"/>
    <property type="match status" value="1"/>
</dbReference>
<reference evidence="3 4" key="1">
    <citation type="submission" date="2019-03" db="EMBL/GenBank/DDBJ databases">
        <title>Three New Species of Nocardioides, Nocardioides euryhalodurans sp. nov., Nocardioides seonyuensis sp. nov. and Nocardioides eburneoflavus sp. nov. Iolated from Soil.</title>
        <authorList>
            <person name="Roh S.G."/>
            <person name="Lee C."/>
            <person name="Kim M.-K."/>
            <person name="Kim S.B."/>
        </authorList>
    </citation>
    <scope>NUCLEOTIDE SEQUENCE [LARGE SCALE GENOMIC DNA]</scope>
    <source>
        <strain evidence="3 4">MMS17-SY207-3</strain>
    </source>
</reference>
<keyword evidence="3" id="KW-0808">Transferase</keyword>
<evidence type="ECO:0000259" key="1">
    <source>
        <dbReference type="PROSITE" id="PS51186"/>
    </source>
</evidence>
<proteinExistence type="predicted"/>
<organism evidence="3 4">
    <name type="scientific">Nocardioides seonyuensis</name>
    <dbReference type="NCBI Taxonomy" id="2518371"/>
    <lineage>
        <taxon>Bacteria</taxon>
        <taxon>Bacillati</taxon>
        <taxon>Actinomycetota</taxon>
        <taxon>Actinomycetes</taxon>
        <taxon>Propionibacteriales</taxon>
        <taxon>Nocardioidaceae</taxon>
        <taxon>Nocardioides</taxon>
    </lineage>
</organism>
<evidence type="ECO:0000313" key="3">
    <source>
        <dbReference type="EMBL" id="QBX56155.1"/>
    </source>
</evidence>
<dbReference type="InterPro" id="IPR002912">
    <property type="entry name" value="ACT_dom"/>
</dbReference>
<sequence length="293" mass="31534">MLWRARLNLPDRPGTLATLAQECGDAGINIMGVQVFPGIDTVTDELVLEVPEGLGQVEIAEVVERSGATAVTLHRCTEAALLDQPTLYVQAARAILDQPSRFPEVAARLFDGEADPGPDARLDVMEMTVGDVVVQVRREAPFTAFEHARGAAIAELVSDVLQGAPAAHTASSGRLGEGVRPSYVVRGLSVLALVDGATVGRGLLMDSPEPGARRLELEVDPQWRRRGVASRLLVEVARVAHDHGDDELTLETSAENRAVLPMVLGCGLRCRIRLVGSRLHVRVPVRHLEPSRL</sequence>
<protein>
    <submittedName>
        <fullName evidence="3">GNAT family N-acetyltransferase</fullName>
    </submittedName>
</protein>
<name>A0A4P7IFV4_9ACTN</name>
<dbReference type="Pfam" id="PF01842">
    <property type="entry name" value="ACT"/>
    <property type="match status" value="1"/>
</dbReference>
<feature type="domain" description="N-acetyltransferase" evidence="1">
    <location>
        <begin position="140"/>
        <end position="290"/>
    </location>
</feature>
<dbReference type="InterPro" id="IPR000182">
    <property type="entry name" value="GNAT_dom"/>
</dbReference>
<evidence type="ECO:0000259" key="2">
    <source>
        <dbReference type="PROSITE" id="PS51671"/>
    </source>
</evidence>
<dbReference type="PROSITE" id="PS51671">
    <property type="entry name" value="ACT"/>
    <property type="match status" value="1"/>
</dbReference>
<dbReference type="KEGG" id="nsn:EXE58_12220"/>
<dbReference type="RefSeq" id="WP_135268146.1">
    <property type="nucleotide sequence ID" value="NZ_CP038436.1"/>
</dbReference>
<dbReference type="CDD" id="cd04301">
    <property type="entry name" value="NAT_SF"/>
    <property type="match status" value="1"/>
</dbReference>
<dbReference type="OrthoDB" id="5516749at2"/>
<dbReference type="SUPFAM" id="SSF55729">
    <property type="entry name" value="Acyl-CoA N-acyltransferases (Nat)"/>
    <property type="match status" value="1"/>
</dbReference>
<gene>
    <name evidence="3" type="ORF">EXE58_12220</name>
</gene>
<dbReference type="PROSITE" id="PS51186">
    <property type="entry name" value="GNAT"/>
    <property type="match status" value="1"/>
</dbReference>
<feature type="domain" description="ACT" evidence="2">
    <location>
        <begin position="4"/>
        <end position="78"/>
    </location>
</feature>
<evidence type="ECO:0000313" key="4">
    <source>
        <dbReference type="Proteomes" id="UP000294853"/>
    </source>
</evidence>
<dbReference type="AlphaFoldDB" id="A0A4P7IFV4"/>
<dbReference type="Gene3D" id="3.40.630.30">
    <property type="match status" value="1"/>
</dbReference>
<dbReference type="EMBL" id="CP038436">
    <property type="protein sequence ID" value="QBX56155.1"/>
    <property type="molecule type" value="Genomic_DNA"/>
</dbReference>
<dbReference type="Proteomes" id="UP000294853">
    <property type="component" value="Chromosome"/>
</dbReference>
<keyword evidence="4" id="KW-1185">Reference proteome</keyword>
<dbReference type="InterPro" id="IPR016181">
    <property type="entry name" value="Acyl_CoA_acyltransferase"/>
</dbReference>